<reference evidence="1" key="1">
    <citation type="submission" date="2020-01" db="EMBL/GenBank/DDBJ databases">
        <authorList>
            <person name="Zhou D."/>
        </authorList>
    </citation>
    <scope>NUCLEOTIDE SEQUENCE</scope>
    <source>
        <strain evidence="1">201330</strain>
        <plasmid evidence="1">p201330-IMP</plasmid>
    </source>
</reference>
<geneLocation type="plasmid" evidence="1">
    <name>p201330-IMP</name>
</geneLocation>
<sequence>MIDAIRSARKSNSTVSCLKQRSSRLTSVRLRAMCWPKSRCRSADPSACRSVSDRGRCRRQPRAWHLFLQCQRSVATWPPVWKRRYRTMLSWRLLSVFRLLSLRRPLLSHEATEAACETIFMAASASVRRLRSIAGRKLLLARVRSEKPA</sequence>
<keyword evidence="1" id="KW-0614">Plasmid</keyword>
<name>A0A6H1Q9S1_PSEAI</name>
<organism evidence="1">
    <name type="scientific">Pseudomonas aeruginosa</name>
    <dbReference type="NCBI Taxonomy" id="287"/>
    <lineage>
        <taxon>Bacteria</taxon>
        <taxon>Pseudomonadati</taxon>
        <taxon>Pseudomonadota</taxon>
        <taxon>Gammaproteobacteria</taxon>
        <taxon>Pseudomonadales</taxon>
        <taxon>Pseudomonadaceae</taxon>
        <taxon>Pseudomonas</taxon>
    </lineage>
</organism>
<dbReference type="EMBL" id="MN961671">
    <property type="protein sequence ID" value="QIZ23246.1"/>
    <property type="molecule type" value="Genomic_DNA"/>
</dbReference>
<accession>A0A6H1Q9S1</accession>
<dbReference type="AlphaFoldDB" id="A0A6H1Q9S1"/>
<proteinExistence type="predicted"/>
<evidence type="ECO:0000313" key="1">
    <source>
        <dbReference type="EMBL" id="QIZ23246.1"/>
    </source>
</evidence>
<protein>
    <submittedName>
        <fullName evidence="1">Uncharacterized protein</fullName>
    </submittedName>
</protein>